<evidence type="ECO:0000256" key="1">
    <source>
        <dbReference type="ARBA" id="ARBA00006484"/>
    </source>
</evidence>
<dbReference type="InterPro" id="IPR036291">
    <property type="entry name" value="NAD(P)-bd_dom_sf"/>
</dbReference>
<keyword evidence="5" id="KW-1185">Reference proteome</keyword>
<organism evidence="4 5">
    <name type="scientific">Stachybotrys elegans</name>
    <dbReference type="NCBI Taxonomy" id="80388"/>
    <lineage>
        <taxon>Eukaryota</taxon>
        <taxon>Fungi</taxon>
        <taxon>Dikarya</taxon>
        <taxon>Ascomycota</taxon>
        <taxon>Pezizomycotina</taxon>
        <taxon>Sordariomycetes</taxon>
        <taxon>Hypocreomycetidae</taxon>
        <taxon>Hypocreales</taxon>
        <taxon>Stachybotryaceae</taxon>
        <taxon>Stachybotrys</taxon>
    </lineage>
</organism>
<comment type="caution">
    <text evidence="4">The sequence shown here is derived from an EMBL/GenBank/DDBJ whole genome shotgun (WGS) entry which is preliminary data.</text>
</comment>
<keyword evidence="2" id="KW-0560">Oxidoreductase</keyword>
<evidence type="ECO:0000313" key="5">
    <source>
        <dbReference type="Proteomes" id="UP000813444"/>
    </source>
</evidence>
<evidence type="ECO:0000256" key="2">
    <source>
        <dbReference type="ARBA" id="ARBA00023002"/>
    </source>
</evidence>
<reference evidence="4" key="1">
    <citation type="journal article" date="2021" name="Nat. Commun.">
        <title>Genetic determinants of endophytism in the Arabidopsis root mycobiome.</title>
        <authorList>
            <person name="Mesny F."/>
            <person name="Miyauchi S."/>
            <person name="Thiergart T."/>
            <person name="Pickel B."/>
            <person name="Atanasova L."/>
            <person name="Karlsson M."/>
            <person name="Huettel B."/>
            <person name="Barry K.W."/>
            <person name="Haridas S."/>
            <person name="Chen C."/>
            <person name="Bauer D."/>
            <person name="Andreopoulos W."/>
            <person name="Pangilinan J."/>
            <person name="LaButti K."/>
            <person name="Riley R."/>
            <person name="Lipzen A."/>
            <person name="Clum A."/>
            <person name="Drula E."/>
            <person name="Henrissat B."/>
            <person name="Kohler A."/>
            <person name="Grigoriev I.V."/>
            <person name="Martin F.M."/>
            <person name="Hacquard S."/>
        </authorList>
    </citation>
    <scope>NUCLEOTIDE SEQUENCE</scope>
    <source>
        <strain evidence="4">MPI-CAGE-CH-0235</strain>
    </source>
</reference>
<evidence type="ECO:0000256" key="3">
    <source>
        <dbReference type="SAM" id="SignalP"/>
    </source>
</evidence>
<feature type="chain" id="PRO_5035481035" evidence="3">
    <location>
        <begin position="26"/>
        <end position="340"/>
    </location>
</feature>
<dbReference type="SUPFAM" id="SSF51735">
    <property type="entry name" value="NAD(P)-binding Rossmann-fold domains"/>
    <property type="match status" value="1"/>
</dbReference>
<dbReference type="OrthoDB" id="191139at2759"/>
<accession>A0A8K0SER5</accession>
<comment type="similarity">
    <text evidence="1">Belongs to the short-chain dehydrogenases/reductases (SDR) family.</text>
</comment>
<proteinExistence type="inferred from homology"/>
<feature type="signal peptide" evidence="3">
    <location>
        <begin position="1"/>
        <end position="25"/>
    </location>
</feature>
<evidence type="ECO:0000313" key="4">
    <source>
        <dbReference type="EMBL" id="KAH7305533.1"/>
    </source>
</evidence>
<dbReference type="PANTHER" id="PTHR24320">
    <property type="entry name" value="RETINOL DEHYDROGENASE"/>
    <property type="match status" value="1"/>
</dbReference>
<sequence>MVALKLASLLFIAQCLQSAATTAEASITMHYYKDTHCSEFNSEFNPIEATCYDWGYAGTHSAGADAWSPSGQLRCRYYSDFTCEEGFDVAFVANYLGHWLLTLLLLQVMDREHGRIVVVGSDAYECVPNFSAIAGPSREMPKYLTGSSVTAPFQQLDGYYKDEKWKLFFRESNIDAVAYGRWSSNRDDFARHAGVRRYGVAKMCLVMMIAELQRRLDVDPSLGNIAITGIDPGVMSTGLARRGNWITRVVIWPIILRLLAPFLTWWRPNGLVRTISKSAADVLKIASDPTIEVRGQFFNGSEVQAVVPEAADTQKRLMVWRDSVKYVNLSGSDTPLVNWS</sequence>
<dbReference type="PANTHER" id="PTHR24320:SF152">
    <property type="entry name" value="SHORT-CHAIN DEHYDROGENASE_REDUCTASE FAMILY PROTEIN"/>
    <property type="match status" value="1"/>
</dbReference>
<keyword evidence="3" id="KW-0732">Signal</keyword>
<dbReference type="AlphaFoldDB" id="A0A8K0SER5"/>
<dbReference type="GO" id="GO:0016491">
    <property type="term" value="F:oxidoreductase activity"/>
    <property type="evidence" value="ECO:0007669"/>
    <property type="project" value="UniProtKB-KW"/>
</dbReference>
<dbReference type="EMBL" id="JAGPNK010000018">
    <property type="protein sequence ID" value="KAH7305533.1"/>
    <property type="molecule type" value="Genomic_DNA"/>
</dbReference>
<protein>
    <submittedName>
        <fullName evidence="4">Uncharacterized protein</fullName>
    </submittedName>
</protein>
<dbReference type="Proteomes" id="UP000813444">
    <property type="component" value="Unassembled WGS sequence"/>
</dbReference>
<name>A0A8K0SER5_9HYPO</name>
<gene>
    <name evidence="4" type="ORF">B0I35DRAFT_483884</name>
</gene>
<dbReference type="Gene3D" id="3.40.50.720">
    <property type="entry name" value="NAD(P)-binding Rossmann-like Domain"/>
    <property type="match status" value="1"/>
</dbReference>